<dbReference type="Proteomes" id="UP000621856">
    <property type="component" value="Unassembled WGS sequence"/>
</dbReference>
<sequence length="347" mass="38224">MLTRSAVVSPITTPRDDQPKNVEIAVLVPCFNEAATIANVVRDFRAALPEATIYVFDNNSTDDTVEEARRAGAVVRTENRQGKGHVVRRMFTNIEADIYILVDGDDTYEADAAPRMVNAMIDEGLDMVTGVRRHKNSAAYRAGHQFGNKLLTGLVEYTFNARFQDMLSGYRAFSRRFVKSFPMMARGFEVETEFTIHALELNMPIGEIDTHYGERPPGSVSKLNTIGDGIRILSTIALIMKQERPMMVFGLVALALFLLCVVLLAPVATTYFMTGLVPRMPTVVIASALLIIAMLSTACGLILDTVTRGRQEAKRIAYLAIPGVLHINPPAHRTPAADETHVRTTGK</sequence>
<feature type="transmembrane region" description="Helical" evidence="1">
    <location>
        <begin position="284"/>
        <end position="306"/>
    </location>
</feature>
<dbReference type="InterPro" id="IPR029044">
    <property type="entry name" value="Nucleotide-diphossugar_trans"/>
</dbReference>
<protein>
    <submittedName>
        <fullName evidence="3">Glycosyl transferase</fullName>
    </submittedName>
    <submittedName>
        <fullName evidence="4">Glycosyltransferase</fullName>
    </submittedName>
</protein>
<dbReference type="PANTHER" id="PTHR48090">
    <property type="entry name" value="UNDECAPRENYL-PHOSPHATE 4-DEOXY-4-FORMAMIDO-L-ARABINOSE TRANSFERASE-RELATED"/>
    <property type="match status" value="1"/>
</dbReference>
<keyword evidence="1" id="KW-0812">Transmembrane</keyword>
<gene>
    <name evidence="4" type="ORF">FF098_016650</name>
    <name evidence="3" type="ORF">GCM10011355_32750</name>
</gene>
<feature type="domain" description="Glycosyltransferase 2-like" evidence="2">
    <location>
        <begin position="26"/>
        <end position="176"/>
    </location>
</feature>
<dbReference type="Pfam" id="PF00535">
    <property type="entry name" value="Glycos_transf_2"/>
    <property type="match status" value="1"/>
</dbReference>
<proteinExistence type="predicted"/>
<reference evidence="3" key="3">
    <citation type="submission" date="2020-09" db="EMBL/GenBank/DDBJ databases">
        <authorList>
            <person name="Sun Q."/>
            <person name="Zhou Y."/>
        </authorList>
    </citation>
    <scope>NUCLEOTIDE SEQUENCE</scope>
    <source>
        <strain evidence="3">CGMCC 1.14984</strain>
    </source>
</reference>
<dbReference type="InterPro" id="IPR001173">
    <property type="entry name" value="Glyco_trans_2-like"/>
</dbReference>
<keyword evidence="3" id="KW-0808">Transferase</keyword>
<organism evidence="3 5">
    <name type="scientific">Aquisalinus luteolus</name>
    <dbReference type="NCBI Taxonomy" id="1566827"/>
    <lineage>
        <taxon>Bacteria</taxon>
        <taxon>Pseudomonadati</taxon>
        <taxon>Pseudomonadota</taxon>
        <taxon>Alphaproteobacteria</taxon>
        <taxon>Parvularculales</taxon>
        <taxon>Parvularculaceae</taxon>
        <taxon>Aquisalinus</taxon>
    </lineage>
</organism>
<name>A0A8J3A9N5_9PROT</name>
<reference evidence="4 6" key="2">
    <citation type="submission" date="2020-02" db="EMBL/GenBank/DDBJ databases">
        <title>Genome sequence of Parvularcula flava strain NH6-79.</title>
        <authorList>
            <person name="Abdul Karim M.H."/>
            <person name="Lam M.Q."/>
            <person name="Chen S.J."/>
            <person name="Yahya A."/>
            <person name="Shahir S."/>
            <person name="Shamsir M.S."/>
            <person name="Chong C.S."/>
        </authorList>
    </citation>
    <scope>NUCLEOTIDE SEQUENCE [LARGE SCALE GENOMIC DNA]</scope>
    <source>
        <strain evidence="4 6">NH6-79</strain>
    </source>
</reference>
<evidence type="ECO:0000256" key="1">
    <source>
        <dbReference type="SAM" id="Phobius"/>
    </source>
</evidence>
<reference evidence="3" key="1">
    <citation type="journal article" date="2014" name="Int. J. Syst. Evol. Microbiol.">
        <title>Complete genome sequence of Corynebacterium casei LMG S-19264T (=DSM 44701T), isolated from a smear-ripened cheese.</title>
        <authorList>
            <consortium name="US DOE Joint Genome Institute (JGI-PGF)"/>
            <person name="Walter F."/>
            <person name="Albersmeier A."/>
            <person name="Kalinowski J."/>
            <person name="Ruckert C."/>
        </authorList>
    </citation>
    <scope>NUCLEOTIDE SEQUENCE</scope>
    <source>
        <strain evidence="3">CGMCC 1.14984</strain>
    </source>
</reference>
<evidence type="ECO:0000313" key="3">
    <source>
        <dbReference type="EMBL" id="GGI01634.1"/>
    </source>
</evidence>
<dbReference type="SUPFAM" id="SSF53448">
    <property type="entry name" value="Nucleotide-diphospho-sugar transferases"/>
    <property type="match status" value="1"/>
</dbReference>
<comment type="caution">
    <text evidence="3">The sequence shown here is derived from an EMBL/GenBank/DDBJ whole genome shotgun (WGS) entry which is preliminary data.</text>
</comment>
<dbReference type="Gene3D" id="3.90.550.10">
    <property type="entry name" value="Spore Coat Polysaccharide Biosynthesis Protein SpsA, Chain A"/>
    <property type="match status" value="1"/>
</dbReference>
<dbReference type="EMBL" id="VCJR02000006">
    <property type="protein sequence ID" value="NHK29539.1"/>
    <property type="molecule type" value="Genomic_DNA"/>
</dbReference>
<dbReference type="AlphaFoldDB" id="A0A8J3A9N5"/>
<accession>A0A8J3A9N5</accession>
<keyword evidence="6" id="KW-1185">Reference proteome</keyword>
<evidence type="ECO:0000313" key="4">
    <source>
        <dbReference type="EMBL" id="NHK29539.1"/>
    </source>
</evidence>
<evidence type="ECO:0000313" key="5">
    <source>
        <dbReference type="Proteomes" id="UP000621856"/>
    </source>
</evidence>
<dbReference type="GO" id="GO:0016740">
    <property type="term" value="F:transferase activity"/>
    <property type="evidence" value="ECO:0007669"/>
    <property type="project" value="UniProtKB-KW"/>
</dbReference>
<dbReference type="PANTHER" id="PTHR48090:SF7">
    <property type="entry name" value="RFBJ PROTEIN"/>
    <property type="match status" value="1"/>
</dbReference>
<keyword evidence="1" id="KW-1133">Transmembrane helix</keyword>
<dbReference type="RefSeq" id="WP_155142704.1">
    <property type="nucleotide sequence ID" value="NZ_BMGZ01000004.1"/>
</dbReference>
<evidence type="ECO:0000313" key="6">
    <source>
        <dbReference type="Proteomes" id="UP000818603"/>
    </source>
</evidence>
<keyword evidence="1" id="KW-0472">Membrane</keyword>
<dbReference type="Proteomes" id="UP000818603">
    <property type="component" value="Unassembled WGS sequence"/>
</dbReference>
<dbReference type="InterPro" id="IPR050256">
    <property type="entry name" value="Glycosyltransferase_2"/>
</dbReference>
<dbReference type="EMBL" id="BMGZ01000004">
    <property type="protein sequence ID" value="GGI01634.1"/>
    <property type="molecule type" value="Genomic_DNA"/>
</dbReference>
<dbReference type="CDD" id="cd04179">
    <property type="entry name" value="DPM_DPG-synthase_like"/>
    <property type="match status" value="1"/>
</dbReference>
<evidence type="ECO:0000259" key="2">
    <source>
        <dbReference type="Pfam" id="PF00535"/>
    </source>
</evidence>
<feature type="transmembrane region" description="Helical" evidence="1">
    <location>
        <begin position="248"/>
        <end position="272"/>
    </location>
</feature>